<evidence type="ECO:0000313" key="4">
    <source>
        <dbReference type="EMBL" id="OXL15683.1"/>
    </source>
</evidence>
<dbReference type="NCBIfam" id="TIGR00666">
    <property type="entry name" value="PBP4"/>
    <property type="match status" value="1"/>
</dbReference>
<dbReference type="InterPro" id="IPR012338">
    <property type="entry name" value="Beta-lactam/transpept-like"/>
</dbReference>
<dbReference type="GO" id="GO:0004185">
    <property type="term" value="F:serine-type carboxypeptidase activity"/>
    <property type="evidence" value="ECO:0007669"/>
    <property type="project" value="InterPro"/>
</dbReference>
<name>A0A229FUU5_9BURK</name>
<keyword evidence="4" id="KW-0645">Protease</keyword>
<organism evidence="4 5">
    <name type="scientific">Polynucleobacter cosmopolitanus</name>
    <dbReference type="NCBI Taxonomy" id="351345"/>
    <lineage>
        <taxon>Bacteria</taxon>
        <taxon>Pseudomonadati</taxon>
        <taxon>Pseudomonadota</taxon>
        <taxon>Betaproteobacteria</taxon>
        <taxon>Burkholderiales</taxon>
        <taxon>Burkholderiaceae</taxon>
        <taxon>Polynucleobacter</taxon>
    </lineage>
</organism>
<dbReference type="InterPro" id="IPR000667">
    <property type="entry name" value="Peptidase_S13"/>
</dbReference>
<dbReference type="Pfam" id="PF02113">
    <property type="entry name" value="Peptidase_S13"/>
    <property type="match status" value="1"/>
</dbReference>
<evidence type="ECO:0000256" key="1">
    <source>
        <dbReference type="ARBA" id="ARBA00006096"/>
    </source>
</evidence>
<evidence type="ECO:0000313" key="5">
    <source>
        <dbReference type="Proteomes" id="UP000215188"/>
    </source>
</evidence>
<feature type="signal peptide" evidence="3">
    <location>
        <begin position="1"/>
        <end position="24"/>
    </location>
</feature>
<keyword evidence="3" id="KW-0732">Signal</keyword>
<dbReference type="EMBL" id="NJGG01000001">
    <property type="protein sequence ID" value="OXL15683.1"/>
    <property type="molecule type" value="Genomic_DNA"/>
</dbReference>
<evidence type="ECO:0000256" key="2">
    <source>
        <dbReference type="ARBA" id="ARBA00022801"/>
    </source>
</evidence>
<dbReference type="PANTHER" id="PTHR30023:SF0">
    <property type="entry name" value="PENICILLIN-SENSITIVE CARBOXYPEPTIDASE A"/>
    <property type="match status" value="1"/>
</dbReference>
<dbReference type="OrthoDB" id="9802627at2"/>
<dbReference type="PRINTS" id="PR00922">
    <property type="entry name" value="DADACBPTASE3"/>
</dbReference>
<dbReference type="PANTHER" id="PTHR30023">
    <property type="entry name" value="D-ALANYL-D-ALANINE CARBOXYPEPTIDASE"/>
    <property type="match status" value="1"/>
</dbReference>
<dbReference type="GO" id="GO:0000270">
    <property type="term" value="P:peptidoglycan metabolic process"/>
    <property type="evidence" value="ECO:0007669"/>
    <property type="project" value="TreeGrafter"/>
</dbReference>
<comment type="similarity">
    <text evidence="1">Belongs to the peptidase S13 family.</text>
</comment>
<keyword evidence="5" id="KW-1185">Reference proteome</keyword>
<dbReference type="AlphaFoldDB" id="A0A229FUU5"/>
<dbReference type="Gene3D" id="3.40.710.10">
    <property type="entry name" value="DD-peptidase/beta-lactamase superfamily"/>
    <property type="match status" value="1"/>
</dbReference>
<dbReference type="Gene3D" id="3.50.80.20">
    <property type="entry name" value="D-Ala-D-Ala carboxypeptidase C, peptidase S13"/>
    <property type="match status" value="1"/>
</dbReference>
<dbReference type="Proteomes" id="UP000215188">
    <property type="component" value="Unassembled WGS sequence"/>
</dbReference>
<comment type="caution">
    <text evidence="4">The sequence shown here is derived from an EMBL/GenBank/DDBJ whole genome shotgun (WGS) entry which is preliminary data.</text>
</comment>
<dbReference type="GO" id="GO:0006508">
    <property type="term" value="P:proteolysis"/>
    <property type="evidence" value="ECO:0007669"/>
    <property type="project" value="InterPro"/>
</dbReference>
<reference evidence="4 5" key="1">
    <citation type="submission" date="2017-06" db="EMBL/GenBank/DDBJ databases">
        <title>Reclassification of a Polynucleobacter cosmopolitanus strain isolated from tropical Lake Victoria as Polynucleobacter victoriensis comb. nov.</title>
        <authorList>
            <person name="Hahn M.W."/>
        </authorList>
    </citation>
    <scope>NUCLEOTIDE SEQUENCE [LARGE SCALE GENOMIC DNA]</scope>
    <source>
        <strain evidence="4 5">MWH-MoIso2</strain>
    </source>
</reference>
<keyword evidence="4" id="KW-0121">Carboxypeptidase</keyword>
<proteinExistence type="inferred from homology"/>
<dbReference type="SUPFAM" id="SSF56601">
    <property type="entry name" value="beta-lactamase/transpeptidase-like"/>
    <property type="match status" value="1"/>
</dbReference>
<gene>
    <name evidence="4" type="primary">dacB</name>
    <name evidence="4" type="ORF">AOC33_00865</name>
</gene>
<dbReference type="RefSeq" id="WP_089514722.1">
    <property type="nucleotide sequence ID" value="NZ_NJGG01000001.1"/>
</dbReference>
<sequence>MPFKRHLLILTGFVLITQSFGSFAKDFLPAPVESAIKKSGIPKEAISISVDKITSQQGHATFNSHDVIHWQESLGMNPASTMKLVTSLAAMEMLGPQYRWKTDLFTNGQISKGTLRGDLLIRGSGDPKLIPEEVNKLLANLKASGVKNIHGDLIFDRSAYDKSVKESSFSDGDPTRAYNVAPDALLFAFNSFSFQFFPNIENRLVVIKQTPRMANLSIDNNLVVVDGPCTNWRDDITMSLKAEKNSGWVASFHGKYPSACSTANWNIVASDNDQFLSQSLIAAWEDLGGTWGKKPGIKNGQLTESFRPIVTHFGIPLYESVKDINKLSNNVMARQVLLTLALEKNGAPGNTDNGNMVVKSWLKKYQLDMPELVIENGSGLSRIERISSKHLNQVLLLGLNSSTRDYFTESLPIAGVDGTMKHRLMDKLRQYIPKKAEVQAFEKNVSQFPKPIKKYGAYIKTGSLVDVRSISGYVVSKSGQVYAISSFINHRNAGSGRGIHDALMTWLLDDGPQQLHARAH</sequence>
<protein>
    <submittedName>
        <fullName evidence="4">D-alanyl-D-alanine carboxypeptidase/D-alanyl-D-alanine-endopeptidase</fullName>
    </submittedName>
</protein>
<evidence type="ECO:0000256" key="3">
    <source>
        <dbReference type="SAM" id="SignalP"/>
    </source>
</evidence>
<keyword evidence="2" id="KW-0378">Hydrolase</keyword>
<feature type="chain" id="PRO_5012149823" evidence="3">
    <location>
        <begin position="25"/>
        <end position="520"/>
    </location>
</feature>
<accession>A0A229FUU5</accession>